<evidence type="ECO:0000256" key="7">
    <source>
        <dbReference type="PROSITE-ProRule" id="PRU10141"/>
    </source>
</evidence>
<evidence type="ECO:0000256" key="2">
    <source>
        <dbReference type="ARBA" id="ARBA00022527"/>
    </source>
</evidence>
<evidence type="ECO:0000256" key="3">
    <source>
        <dbReference type="ARBA" id="ARBA00022679"/>
    </source>
</evidence>
<dbReference type="Gene3D" id="3.30.200.20">
    <property type="entry name" value="Phosphorylase Kinase, domain 1"/>
    <property type="match status" value="1"/>
</dbReference>
<gene>
    <name evidence="10" type="ORF">ACFPC0_24680</name>
</gene>
<dbReference type="SMART" id="SM00220">
    <property type="entry name" value="S_TKc"/>
    <property type="match status" value="1"/>
</dbReference>
<dbReference type="GO" id="GO:0004674">
    <property type="term" value="F:protein serine/threonine kinase activity"/>
    <property type="evidence" value="ECO:0007669"/>
    <property type="project" value="UniProtKB-EC"/>
</dbReference>
<dbReference type="InterPro" id="IPR000719">
    <property type="entry name" value="Prot_kinase_dom"/>
</dbReference>
<feature type="region of interest" description="Disordered" evidence="8">
    <location>
        <begin position="281"/>
        <end position="313"/>
    </location>
</feature>
<dbReference type="PANTHER" id="PTHR43289:SF6">
    <property type="entry name" value="SERINE_THREONINE-PROTEIN KINASE NEKL-3"/>
    <property type="match status" value="1"/>
</dbReference>
<feature type="domain" description="Protein kinase" evidence="9">
    <location>
        <begin position="21"/>
        <end position="277"/>
    </location>
</feature>
<dbReference type="Gene3D" id="1.10.510.10">
    <property type="entry name" value="Transferase(Phosphotransferase) domain 1"/>
    <property type="match status" value="1"/>
</dbReference>
<keyword evidence="4 7" id="KW-0547">Nucleotide-binding</keyword>
<feature type="compositionally biased region" description="Pro residues" evidence="8">
    <location>
        <begin position="354"/>
        <end position="365"/>
    </location>
</feature>
<comment type="caution">
    <text evidence="10">The sequence shown here is derived from an EMBL/GenBank/DDBJ whole genome shotgun (WGS) entry which is preliminary data.</text>
</comment>
<reference evidence="11" key="1">
    <citation type="journal article" date="2019" name="Int. J. Syst. Evol. Microbiol.">
        <title>The Global Catalogue of Microorganisms (GCM) 10K type strain sequencing project: providing services to taxonomists for standard genome sequencing and annotation.</title>
        <authorList>
            <consortium name="The Broad Institute Genomics Platform"/>
            <consortium name="The Broad Institute Genome Sequencing Center for Infectious Disease"/>
            <person name="Wu L."/>
            <person name="Ma J."/>
        </authorList>
    </citation>
    <scope>NUCLEOTIDE SEQUENCE [LARGE SCALE GENOMIC DNA]</scope>
    <source>
        <strain evidence="11">PCU 347</strain>
    </source>
</reference>
<keyword evidence="11" id="KW-1185">Reference proteome</keyword>
<dbReference type="EMBL" id="JBHSDP010000024">
    <property type="protein sequence ID" value="MFC4330926.1"/>
    <property type="molecule type" value="Genomic_DNA"/>
</dbReference>
<dbReference type="Pfam" id="PF00069">
    <property type="entry name" value="Pkinase"/>
    <property type="match status" value="1"/>
</dbReference>
<dbReference type="PROSITE" id="PS50011">
    <property type="entry name" value="PROTEIN_KINASE_DOM"/>
    <property type="match status" value="1"/>
</dbReference>
<feature type="binding site" evidence="7">
    <location>
        <position position="50"/>
    </location>
    <ligand>
        <name>ATP</name>
        <dbReference type="ChEBI" id="CHEBI:30616"/>
    </ligand>
</feature>
<dbReference type="Proteomes" id="UP001595824">
    <property type="component" value="Unassembled WGS sequence"/>
</dbReference>
<feature type="region of interest" description="Disordered" evidence="8">
    <location>
        <begin position="345"/>
        <end position="392"/>
    </location>
</feature>
<evidence type="ECO:0000313" key="11">
    <source>
        <dbReference type="Proteomes" id="UP001595824"/>
    </source>
</evidence>
<evidence type="ECO:0000256" key="4">
    <source>
        <dbReference type="ARBA" id="ARBA00022741"/>
    </source>
</evidence>
<organism evidence="10 11">
    <name type="scientific">Streptomyces andamanensis</name>
    <dbReference type="NCBI Taxonomy" id="1565035"/>
    <lineage>
        <taxon>Bacteria</taxon>
        <taxon>Bacillati</taxon>
        <taxon>Actinomycetota</taxon>
        <taxon>Actinomycetes</taxon>
        <taxon>Kitasatosporales</taxon>
        <taxon>Streptomycetaceae</taxon>
        <taxon>Streptomyces</taxon>
    </lineage>
</organism>
<dbReference type="PROSITE" id="PS00108">
    <property type="entry name" value="PROTEIN_KINASE_ST"/>
    <property type="match status" value="1"/>
</dbReference>
<evidence type="ECO:0000256" key="8">
    <source>
        <dbReference type="SAM" id="MobiDB-lite"/>
    </source>
</evidence>
<evidence type="ECO:0000256" key="5">
    <source>
        <dbReference type="ARBA" id="ARBA00022777"/>
    </source>
</evidence>
<dbReference type="InterPro" id="IPR011009">
    <property type="entry name" value="Kinase-like_dom_sf"/>
</dbReference>
<feature type="compositionally biased region" description="Pro residues" evidence="8">
    <location>
        <begin position="377"/>
        <end position="387"/>
    </location>
</feature>
<dbReference type="CDD" id="cd14014">
    <property type="entry name" value="STKc_PknB_like"/>
    <property type="match status" value="1"/>
</dbReference>
<dbReference type="InterPro" id="IPR017441">
    <property type="entry name" value="Protein_kinase_ATP_BS"/>
</dbReference>
<sequence length="550" mass="56193">MHQQDETSPGGSPEQLVDGRYRLLSVLGEGGMGVVWRAHDEVLHREVAVKEVRAPAGLPAAQAGRLYARLEREAWAAARVAAGNVVTVHDVVTDGGRPWIVMELVRGRSLADLLRTRGRLEPREAARIGAEVLAALRAVHGAGVLHRDVKPANVLLADDGRVVLSDFGIARMEGTAGLTMAGEVVGSPEYIAPEQALGRAPGAEADLWSLGVLLHTAVQGRSPFRKDDALATLRAVVDEEPPPPHLAGPLTPVIGTLLRKDPAERATAEQTARDLRLIAAGGAPGTDTAPTAPAPTAPALTPADEPDTGPHFTATATATAMAPAPAPAPATVTVTDAATVTGAAAAPTSGAHPGPEPAAPRPPAPDVTVTSTAAAPQPAPASTPPARPAARRRTRQLLTVAAALCVLLAAGLGYAATRSTGGDGPGTGAATGQPVAVTVSGTHTTYAGACPPPPEQAPAFTATFTVTEPPVRFAYRWVSVGGAVVDPSWRTLSFPAGGPRTHQETVRLTAYAKEGRLSSAMAVEIRTSPQTVSGAVPFTLTCEPSADGAS</sequence>
<evidence type="ECO:0000313" key="10">
    <source>
        <dbReference type="EMBL" id="MFC4330926.1"/>
    </source>
</evidence>
<evidence type="ECO:0000259" key="9">
    <source>
        <dbReference type="PROSITE" id="PS50011"/>
    </source>
</evidence>
<name>A0ABV8TKL7_9ACTN</name>
<dbReference type="EC" id="2.7.11.1" evidence="1"/>
<dbReference type="PROSITE" id="PS00107">
    <property type="entry name" value="PROTEIN_KINASE_ATP"/>
    <property type="match status" value="1"/>
</dbReference>
<proteinExistence type="predicted"/>
<dbReference type="InterPro" id="IPR008271">
    <property type="entry name" value="Ser/Thr_kinase_AS"/>
</dbReference>
<keyword evidence="6 7" id="KW-0067">ATP-binding</keyword>
<feature type="compositionally biased region" description="Low complexity" evidence="8">
    <location>
        <begin position="281"/>
        <end position="291"/>
    </location>
</feature>
<evidence type="ECO:0000256" key="6">
    <source>
        <dbReference type="ARBA" id="ARBA00022840"/>
    </source>
</evidence>
<keyword evidence="2" id="KW-0723">Serine/threonine-protein kinase</keyword>
<accession>A0ABV8TKL7</accession>
<keyword evidence="3 10" id="KW-0808">Transferase</keyword>
<dbReference type="RefSeq" id="WP_381742023.1">
    <property type="nucleotide sequence ID" value="NZ_JBHSDP010000024.1"/>
</dbReference>
<dbReference type="SUPFAM" id="SSF56112">
    <property type="entry name" value="Protein kinase-like (PK-like)"/>
    <property type="match status" value="1"/>
</dbReference>
<dbReference type="PANTHER" id="PTHR43289">
    <property type="entry name" value="MITOGEN-ACTIVATED PROTEIN KINASE KINASE KINASE 20-RELATED"/>
    <property type="match status" value="1"/>
</dbReference>
<keyword evidence="5 10" id="KW-0418">Kinase</keyword>
<evidence type="ECO:0000256" key="1">
    <source>
        <dbReference type="ARBA" id="ARBA00012513"/>
    </source>
</evidence>
<protein>
    <recommendedName>
        <fullName evidence="1">non-specific serine/threonine protein kinase</fullName>
        <ecNumber evidence="1">2.7.11.1</ecNumber>
    </recommendedName>
</protein>